<dbReference type="AlphaFoldDB" id="A0A816HTD7"/>
<dbReference type="Gene3D" id="3.40.50.1460">
    <property type="match status" value="1"/>
</dbReference>
<reference evidence="2" key="1">
    <citation type="submission" date="2021-02" db="EMBL/GenBank/DDBJ databases">
        <authorList>
            <person name="Nowell W R."/>
        </authorList>
    </citation>
    <scope>NUCLEOTIDE SEQUENCE</scope>
</reference>
<feature type="non-terminal residue" evidence="2">
    <location>
        <position position="1"/>
    </location>
</feature>
<dbReference type="InterPro" id="IPR029030">
    <property type="entry name" value="Caspase-like_dom_sf"/>
</dbReference>
<dbReference type="InterPro" id="IPR015917">
    <property type="entry name" value="Pept_C14A"/>
</dbReference>
<comment type="caution">
    <text evidence="2">The sequence shown here is derived from an EMBL/GenBank/DDBJ whole genome shotgun (WGS) entry which is preliminary data.</text>
</comment>
<dbReference type="SUPFAM" id="SSF52129">
    <property type="entry name" value="Caspase-like"/>
    <property type="match status" value="1"/>
</dbReference>
<evidence type="ECO:0000313" key="2">
    <source>
        <dbReference type="EMBL" id="CAF1691230.1"/>
    </source>
</evidence>
<accession>A0A816HTD7</accession>
<protein>
    <recommendedName>
        <fullName evidence="1">Caspase family p20 domain-containing protein</fullName>
    </recommendedName>
</protein>
<dbReference type="PROSITE" id="PS50208">
    <property type="entry name" value="CASPASE_P20"/>
    <property type="match status" value="1"/>
</dbReference>
<keyword evidence="3" id="KW-1185">Reference proteome</keyword>
<feature type="domain" description="Caspase family p20" evidence="1">
    <location>
        <begin position="38"/>
        <end position="68"/>
    </location>
</feature>
<dbReference type="InterPro" id="IPR001309">
    <property type="entry name" value="Pept_C14_p20"/>
</dbReference>
<dbReference type="GO" id="GO:0006508">
    <property type="term" value="P:proteolysis"/>
    <property type="evidence" value="ECO:0007669"/>
    <property type="project" value="InterPro"/>
</dbReference>
<dbReference type="Proteomes" id="UP000663828">
    <property type="component" value="Unassembled WGS sequence"/>
</dbReference>
<sequence>MADQNDDILDGIHPRMNILQAEKIGFTDIDEYYMGNGRRGTAVIINNRDFHPSTGLNTRDGTNMDASR</sequence>
<dbReference type="EMBL" id="CAJNOR010021317">
    <property type="protein sequence ID" value="CAF1691230.1"/>
    <property type="molecule type" value="Genomic_DNA"/>
</dbReference>
<evidence type="ECO:0000313" key="3">
    <source>
        <dbReference type="Proteomes" id="UP000663828"/>
    </source>
</evidence>
<gene>
    <name evidence="2" type="ORF">XAT740_LOCUS64095</name>
</gene>
<dbReference type="GO" id="GO:0004197">
    <property type="term" value="F:cysteine-type endopeptidase activity"/>
    <property type="evidence" value="ECO:0007669"/>
    <property type="project" value="InterPro"/>
</dbReference>
<organism evidence="2 3">
    <name type="scientific">Adineta ricciae</name>
    <name type="common">Rotifer</name>
    <dbReference type="NCBI Taxonomy" id="249248"/>
    <lineage>
        <taxon>Eukaryota</taxon>
        <taxon>Metazoa</taxon>
        <taxon>Spiralia</taxon>
        <taxon>Gnathifera</taxon>
        <taxon>Rotifera</taxon>
        <taxon>Eurotatoria</taxon>
        <taxon>Bdelloidea</taxon>
        <taxon>Adinetida</taxon>
        <taxon>Adinetidae</taxon>
        <taxon>Adineta</taxon>
    </lineage>
</organism>
<name>A0A816HTD7_ADIRI</name>
<dbReference type="PRINTS" id="PR00376">
    <property type="entry name" value="IL1BCENZYME"/>
</dbReference>
<proteinExistence type="predicted"/>
<evidence type="ECO:0000259" key="1">
    <source>
        <dbReference type="PROSITE" id="PS50208"/>
    </source>
</evidence>